<evidence type="ECO:0000259" key="16">
    <source>
        <dbReference type="PROSITE" id="PS50135"/>
    </source>
</evidence>
<evidence type="ECO:0000256" key="8">
    <source>
        <dbReference type="ARBA" id="ARBA00038035"/>
    </source>
</evidence>
<comment type="caution">
    <text evidence="17">The sequence shown here is derived from an EMBL/GenBank/DDBJ whole genome shotgun (WGS) entry which is preliminary data.</text>
</comment>
<dbReference type="PANTHER" id="PTHR48013:SF9">
    <property type="entry name" value="DUAL SPECIFICITY MITOGEN-ACTIVATED PROTEIN KINASE KINASE 5"/>
    <property type="match status" value="1"/>
</dbReference>
<evidence type="ECO:0000256" key="11">
    <source>
        <dbReference type="ARBA" id="ARBA00049299"/>
    </source>
</evidence>
<dbReference type="GO" id="GO:0005524">
    <property type="term" value="F:ATP binding"/>
    <property type="evidence" value="ECO:0007669"/>
    <property type="project" value="UniProtKB-UniRule"/>
</dbReference>
<evidence type="ECO:0000313" key="18">
    <source>
        <dbReference type="Proteomes" id="UP000276133"/>
    </source>
</evidence>
<dbReference type="OrthoDB" id="4062651at2759"/>
<accession>A0A3M7SZG8</accession>
<name>A0A3M7SZG8_BRAPC</name>
<dbReference type="InterPro" id="IPR020635">
    <property type="entry name" value="Tyr_kinase_cat_dom"/>
</dbReference>
<keyword evidence="1" id="KW-0808">Transferase</keyword>
<dbReference type="STRING" id="10195.A0A3M7SZG8"/>
<dbReference type="SMART" id="SM00291">
    <property type="entry name" value="ZnF_ZZ"/>
    <property type="match status" value="2"/>
</dbReference>
<dbReference type="InterPro" id="IPR043145">
    <property type="entry name" value="Znf_ZZ_sf"/>
</dbReference>
<dbReference type="PROSITE" id="PS00109">
    <property type="entry name" value="PROTEIN_KINASE_TYR"/>
    <property type="match status" value="1"/>
</dbReference>
<dbReference type="InterPro" id="IPR000719">
    <property type="entry name" value="Prot_kinase_dom"/>
</dbReference>
<dbReference type="GO" id="GO:0008270">
    <property type="term" value="F:zinc ion binding"/>
    <property type="evidence" value="ECO:0007669"/>
    <property type="project" value="UniProtKB-KW"/>
</dbReference>
<dbReference type="GO" id="GO:0004708">
    <property type="term" value="F:MAP kinase kinase activity"/>
    <property type="evidence" value="ECO:0007669"/>
    <property type="project" value="UniProtKB-EC"/>
</dbReference>
<comment type="catalytic activity">
    <reaction evidence="11">
        <text>L-threonyl-[protein] + ATP = O-phospho-L-threonyl-[protein] + ADP + H(+)</text>
        <dbReference type="Rhea" id="RHEA:46608"/>
        <dbReference type="Rhea" id="RHEA-COMP:11060"/>
        <dbReference type="Rhea" id="RHEA-COMP:11605"/>
        <dbReference type="ChEBI" id="CHEBI:15378"/>
        <dbReference type="ChEBI" id="CHEBI:30013"/>
        <dbReference type="ChEBI" id="CHEBI:30616"/>
        <dbReference type="ChEBI" id="CHEBI:61977"/>
        <dbReference type="ChEBI" id="CHEBI:456216"/>
        <dbReference type="EC" id="2.7.12.2"/>
    </reaction>
</comment>
<evidence type="ECO:0000256" key="5">
    <source>
        <dbReference type="ARBA" id="ARBA00022777"/>
    </source>
</evidence>
<comment type="similarity">
    <text evidence="8">Belongs to the protein kinase superfamily. STE Ser/Thr protein kinase family. MAP kinase kinase subfamily.</text>
</comment>
<keyword evidence="7 14" id="KW-0067">ATP-binding</keyword>
<dbReference type="SUPFAM" id="SSF57850">
    <property type="entry name" value="RING/U-box"/>
    <property type="match status" value="2"/>
</dbReference>
<dbReference type="GO" id="GO:0004713">
    <property type="term" value="F:protein tyrosine kinase activity"/>
    <property type="evidence" value="ECO:0007669"/>
    <property type="project" value="InterPro"/>
</dbReference>
<gene>
    <name evidence="17" type="ORF">BpHYR1_027120</name>
</gene>
<dbReference type="InterPro" id="IPR000433">
    <property type="entry name" value="Znf_ZZ"/>
</dbReference>
<dbReference type="SUPFAM" id="SSF56112">
    <property type="entry name" value="Protein kinase-like (PK-like)"/>
    <property type="match status" value="1"/>
</dbReference>
<proteinExistence type="inferred from homology"/>
<dbReference type="PROSITE" id="PS50135">
    <property type="entry name" value="ZF_ZZ_2"/>
    <property type="match status" value="1"/>
</dbReference>
<reference evidence="17 18" key="1">
    <citation type="journal article" date="2018" name="Sci. Rep.">
        <title>Genomic signatures of local adaptation to the degree of environmental predictability in rotifers.</title>
        <authorList>
            <person name="Franch-Gras L."/>
            <person name="Hahn C."/>
            <person name="Garcia-Roger E.M."/>
            <person name="Carmona M.J."/>
            <person name="Serra M."/>
            <person name="Gomez A."/>
        </authorList>
    </citation>
    <scope>NUCLEOTIDE SEQUENCE [LARGE SCALE GENOMIC DNA]</scope>
    <source>
        <strain evidence="17">HYR1</strain>
    </source>
</reference>
<dbReference type="PANTHER" id="PTHR48013">
    <property type="entry name" value="DUAL SPECIFICITY MITOGEN-ACTIVATED PROTEIN KINASE KINASE 5-RELATED"/>
    <property type="match status" value="1"/>
</dbReference>
<evidence type="ECO:0000256" key="6">
    <source>
        <dbReference type="ARBA" id="ARBA00022833"/>
    </source>
</evidence>
<evidence type="ECO:0000256" key="14">
    <source>
        <dbReference type="PROSITE-ProRule" id="PRU10141"/>
    </source>
</evidence>
<feature type="domain" description="Protein kinase" evidence="15">
    <location>
        <begin position="149"/>
        <end position="410"/>
    </location>
</feature>
<evidence type="ECO:0000313" key="17">
    <source>
        <dbReference type="EMBL" id="RNA41146.1"/>
    </source>
</evidence>
<sequence length="451" mass="52826">MTDKHPNVSCDLCHIKEFNSYRYKCLNCEDFDLCSFCFECHLEFDDHKMDHLMVKFDSPNNFCGFTIENNTKVDLEFIKQKFQGKRHEEICNACGYRIHGVNLKCDICFNYFQCLNCFQSGKSTDNHVHGYHPMFVFNRSQQVLEIKSVKIIREIGSGGFGRVCLARQNNQDFALKIFDLSENKNKKMNPHYLFKSLLRELDAYNEISGQNIHRMIGNATEGNKFYIATEYMEKGSLKDVLKTDKDFGLCERYKVAFGIICGIIRIHEKGLVHRDIRPDNVLIGNDFTAKIADYGIAKIANQNQDLTNVAFNPYMPPEFYRYLGSETKPKRLDLQKIDIFTYGLTLLEIFNGTHGKKNENEEFSFRNPIVVKKPPQYFKELVEKCVQHKVAARPIPTIIFSYMNKIHSFFRFVCKEEEKKGLESFSFDERENIFKQTYELFINEFNFISEM</sequence>
<dbReference type="InterPro" id="IPR008266">
    <property type="entry name" value="Tyr_kinase_AS"/>
</dbReference>
<dbReference type="PROSITE" id="PS00107">
    <property type="entry name" value="PROTEIN_KINASE_ATP"/>
    <property type="match status" value="1"/>
</dbReference>
<evidence type="ECO:0000256" key="4">
    <source>
        <dbReference type="ARBA" id="ARBA00022771"/>
    </source>
</evidence>
<evidence type="ECO:0000256" key="9">
    <source>
        <dbReference type="ARBA" id="ARBA00038999"/>
    </source>
</evidence>
<keyword evidence="4 13" id="KW-0863">Zinc-finger</keyword>
<evidence type="ECO:0000256" key="1">
    <source>
        <dbReference type="ARBA" id="ARBA00022679"/>
    </source>
</evidence>
<evidence type="ECO:0000256" key="3">
    <source>
        <dbReference type="ARBA" id="ARBA00022741"/>
    </source>
</evidence>
<evidence type="ECO:0000256" key="10">
    <source>
        <dbReference type="ARBA" id="ARBA00049014"/>
    </source>
</evidence>
<feature type="domain" description="ZZ-type" evidence="16">
    <location>
        <begin position="5"/>
        <end position="61"/>
    </location>
</feature>
<dbReference type="PROSITE" id="PS01357">
    <property type="entry name" value="ZF_ZZ_1"/>
    <property type="match status" value="1"/>
</dbReference>
<dbReference type="PROSITE" id="PS50011">
    <property type="entry name" value="PROTEIN_KINASE_DOM"/>
    <property type="match status" value="1"/>
</dbReference>
<dbReference type="SMART" id="SM00219">
    <property type="entry name" value="TyrKc"/>
    <property type="match status" value="1"/>
</dbReference>
<feature type="binding site" evidence="14">
    <location>
        <position position="176"/>
    </location>
    <ligand>
        <name>ATP</name>
        <dbReference type="ChEBI" id="CHEBI:30616"/>
    </ligand>
</feature>
<evidence type="ECO:0000256" key="7">
    <source>
        <dbReference type="ARBA" id="ARBA00022840"/>
    </source>
</evidence>
<dbReference type="EC" id="2.7.12.2" evidence="9"/>
<evidence type="ECO:0000256" key="12">
    <source>
        <dbReference type="ARBA" id="ARBA00051693"/>
    </source>
</evidence>
<dbReference type="AlphaFoldDB" id="A0A3M7SZG8"/>
<dbReference type="Gene3D" id="1.10.510.10">
    <property type="entry name" value="Transferase(Phosphotransferase) domain 1"/>
    <property type="match status" value="1"/>
</dbReference>
<keyword evidence="2" id="KW-0479">Metal-binding</keyword>
<evidence type="ECO:0000256" key="2">
    <source>
        <dbReference type="ARBA" id="ARBA00022723"/>
    </source>
</evidence>
<dbReference type="InterPro" id="IPR011009">
    <property type="entry name" value="Kinase-like_dom_sf"/>
</dbReference>
<dbReference type="Gene3D" id="3.30.60.90">
    <property type="match status" value="2"/>
</dbReference>
<protein>
    <recommendedName>
        <fullName evidence="9">mitogen-activated protein kinase kinase</fullName>
        <ecNumber evidence="9">2.7.12.2</ecNumber>
    </recommendedName>
</protein>
<comment type="catalytic activity">
    <reaction evidence="10">
        <text>L-seryl-[protein] + ATP = O-phospho-L-seryl-[protein] + ADP + H(+)</text>
        <dbReference type="Rhea" id="RHEA:17989"/>
        <dbReference type="Rhea" id="RHEA-COMP:9863"/>
        <dbReference type="Rhea" id="RHEA-COMP:11604"/>
        <dbReference type="ChEBI" id="CHEBI:15378"/>
        <dbReference type="ChEBI" id="CHEBI:29999"/>
        <dbReference type="ChEBI" id="CHEBI:30616"/>
        <dbReference type="ChEBI" id="CHEBI:83421"/>
        <dbReference type="ChEBI" id="CHEBI:456216"/>
        <dbReference type="EC" id="2.7.12.2"/>
    </reaction>
</comment>
<dbReference type="Pfam" id="PF00069">
    <property type="entry name" value="Pkinase"/>
    <property type="match status" value="1"/>
</dbReference>
<keyword evidence="6" id="KW-0862">Zinc</keyword>
<comment type="catalytic activity">
    <reaction evidence="12">
        <text>L-tyrosyl-[protein] + ATP = O-phospho-L-tyrosyl-[protein] + ADP + H(+)</text>
        <dbReference type="Rhea" id="RHEA:10596"/>
        <dbReference type="Rhea" id="RHEA-COMP:10136"/>
        <dbReference type="Rhea" id="RHEA-COMP:20101"/>
        <dbReference type="ChEBI" id="CHEBI:15378"/>
        <dbReference type="ChEBI" id="CHEBI:30616"/>
        <dbReference type="ChEBI" id="CHEBI:46858"/>
        <dbReference type="ChEBI" id="CHEBI:61978"/>
        <dbReference type="ChEBI" id="CHEBI:456216"/>
        <dbReference type="EC" id="2.7.12.2"/>
    </reaction>
</comment>
<dbReference type="InterPro" id="IPR017441">
    <property type="entry name" value="Protein_kinase_ATP_BS"/>
</dbReference>
<dbReference type="EMBL" id="REGN01000547">
    <property type="protein sequence ID" value="RNA41146.1"/>
    <property type="molecule type" value="Genomic_DNA"/>
</dbReference>
<evidence type="ECO:0000256" key="13">
    <source>
        <dbReference type="PROSITE-ProRule" id="PRU00228"/>
    </source>
</evidence>
<organism evidence="17 18">
    <name type="scientific">Brachionus plicatilis</name>
    <name type="common">Marine rotifer</name>
    <name type="synonym">Brachionus muelleri</name>
    <dbReference type="NCBI Taxonomy" id="10195"/>
    <lineage>
        <taxon>Eukaryota</taxon>
        <taxon>Metazoa</taxon>
        <taxon>Spiralia</taxon>
        <taxon>Gnathifera</taxon>
        <taxon>Rotifera</taxon>
        <taxon>Eurotatoria</taxon>
        <taxon>Monogononta</taxon>
        <taxon>Pseudotrocha</taxon>
        <taxon>Ploima</taxon>
        <taxon>Brachionidae</taxon>
        <taxon>Brachionus</taxon>
    </lineage>
</organism>
<keyword evidence="3 14" id="KW-0547">Nucleotide-binding</keyword>
<keyword evidence="5 17" id="KW-0418">Kinase</keyword>
<dbReference type="Proteomes" id="UP000276133">
    <property type="component" value="Unassembled WGS sequence"/>
</dbReference>
<dbReference type="Pfam" id="PF00569">
    <property type="entry name" value="ZZ"/>
    <property type="match status" value="1"/>
</dbReference>
<evidence type="ECO:0000259" key="15">
    <source>
        <dbReference type="PROSITE" id="PS50011"/>
    </source>
</evidence>
<keyword evidence="18" id="KW-1185">Reference proteome</keyword>